<dbReference type="InterPro" id="IPR002371">
    <property type="entry name" value="FlgK"/>
</dbReference>
<dbReference type="SUPFAM" id="SSF64518">
    <property type="entry name" value="Phase 1 flagellin"/>
    <property type="match status" value="1"/>
</dbReference>
<keyword evidence="9" id="KW-0282">Flagellum</keyword>
<keyword evidence="5" id="KW-0964">Secreted</keyword>
<organism evidence="9 10">
    <name type="scientific">Andreesenia angusta</name>
    <dbReference type="NCBI Taxonomy" id="39480"/>
    <lineage>
        <taxon>Bacteria</taxon>
        <taxon>Bacillati</taxon>
        <taxon>Bacillota</taxon>
        <taxon>Tissierellia</taxon>
        <taxon>Tissierellales</taxon>
        <taxon>Gottschalkiaceae</taxon>
        <taxon>Andreesenia</taxon>
    </lineage>
</organism>
<keyword evidence="9" id="KW-0966">Cell projection</keyword>
<name>A0A1S1V619_9FIRM</name>
<evidence type="ECO:0000256" key="5">
    <source>
        <dbReference type="ARBA" id="ARBA00022525"/>
    </source>
</evidence>
<evidence type="ECO:0000256" key="2">
    <source>
        <dbReference type="ARBA" id="ARBA00004613"/>
    </source>
</evidence>
<keyword evidence="6" id="KW-0975">Bacterial flagellum</keyword>
<dbReference type="PANTHER" id="PTHR30033">
    <property type="entry name" value="FLAGELLAR HOOK-ASSOCIATED PROTEIN 1"/>
    <property type="match status" value="1"/>
</dbReference>
<evidence type="ECO:0000256" key="1">
    <source>
        <dbReference type="ARBA" id="ARBA00004365"/>
    </source>
</evidence>
<evidence type="ECO:0000313" key="9">
    <source>
        <dbReference type="EMBL" id="OHW61964.1"/>
    </source>
</evidence>
<feature type="domain" description="Flagellar basal-body/hook protein C-terminal" evidence="7">
    <location>
        <begin position="463"/>
        <end position="501"/>
    </location>
</feature>
<dbReference type="STRING" id="39480.EUAN_17280"/>
<dbReference type="GO" id="GO:0009424">
    <property type="term" value="C:bacterial-type flagellum hook"/>
    <property type="evidence" value="ECO:0007669"/>
    <property type="project" value="InterPro"/>
</dbReference>
<dbReference type="InterPro" id="IPR053927">
    <property type="entry name" value="FlgK_helical"/>
</dbReference>
<evidence type="ECO:0000313" key="10">
    <source>
        <dbReference type="Proteomes" id="UP000180254"/>
    </source>
</evidence>
<comment type="caution">
    <text evidence="9">The sequence shown here is derived from an EMBL/GenBank/DDBJ whole genome shotgun (WGS) entry which is preliminary data.</text>
</comment>
<dbReference type="GO" id="GO:0005576">
    <property type="term" value="C:extracellular region"/>
    <property type="evidence" value="ECO:0007669"/>
    <property type="project" value="UniProtKB-SubCell"/>
</dbReference>
<dbReference type="EMBL" id="MKIE01000006">
    <property type="protein sequence ID" value="OHW61964.1"/>
    <property type="molecule type" value="Genomic_DNA"/>
</dbReference>
<dbReference type="Pfam" id="PF22638">
    <property type="entry name" value="FlgK_D1"/>
    <property type="match status" value="1"/>
</dbReference>
<comment type="similarity">
    <text evidence="3">Belongs to the flagella basal body rod proteins family.</text>
</comment>
<protein>
    <recommendedName>
        <fullName evidence="4">Flagellar hook-associated protein 1</fullName>
    </recommendedName>
</protein>
<evidence type="ECO:0000259" key="8">
    <source>
        <dbReference type="Pfam" id="PF22638"/>
    </source>
</evidence>
<dbReference type="RefSeq" id="WP_071063657.1">
    <property type="nucleotide sequence ID" value="NZ_MKIE01000006.1"/>
</dbReference>
<feature type="domain" description="Flagellar hook-associated protein FlgK helical" evidence="8">
    <location>
        <begin position="95"/>
        <end position="347"/>
    </location>
</feature>
<evidence type="ECO:0000256" key="3">
    <source>
        <dbReference type="ARBA" id="ARBA00009677"/>
    </source>
</evidence>
<evidence type="ECO:0000256" key="6">
    <source>
        <dbReference type="ARBA" id="ARBA00023143"/>
    </source>
</evidence>
<dbReference type="Proteomes" id="UP000180254">
    <property type="component" value="Unassembled WGS sequence"/>
</dbReference>
<evidence type="ECO:0000256" key="4">
    <source>
        <dbReference type="ARBA" id="ARBA00016244"/>
    </source>
</evidence>
<dbReference type="GO" id="GO:0005198">
    <property type="term" value="F:structural molecule activity"/>
    <property type="evidence" value="ECO:0007669"/>
    <property type="project" value="InterPro"/>
</dbReference>
<keyword evidence="9" id="KW-0969">Cilium</keyword>
<sequence length="506" mass="56255">MSGLFGSLGLGISGLSVSRRGLETVSHNISNADNPAYTRQQAINAESRPVYMGYGFSPRGSETQQIRQIRDEFLDTKLRREYSSEAYWRGRQKVLSQIETIMNEKGVIDDEVEGGLGKILDDFWTAWNEVAKEPDNMTVRGVLKERANAFVTTVNHMYKQLDNLQINLNIEVRDLVDETNQLTKDIADLNKQIVAAQQGKEVPNDLRDARNQMVDRLSQLLNVSHYEDEKGNVNVALNGINIVLEDSFREFEYKDSTETGANGMVDVFMKGEKDPMKVGKDLNGGELAAILEARGIGDKPLGTNYYKEAIPTMKAHLDELVRTIAGAINEEHKKGYDINGDSGNYFFEAENGSKDIKDITARNIKLAFTSLDDIAAGQTEGYLGDGKIAEKIAALRDGMLYGSTTDAKLKPGTPEYNAMTRTLTMEQYYRDMILDLGAAGREAINMGEFHADVIAQCENSRASMSAVSLDEEMTEMLKFQHAYSANSRFINAIDEMLDVIVNKIGA</sequence>
<dbReference type="NCBIfam" id="TIGR02492">
    <property type="entry name" value="flgK_ends"/>
    <property type="match status" value="1"/>
</dbReference>
<dbReference type="PANTHER" id="PTHR30033:SF1">
    <property type="entry name" value="FLAGELLAR HOOK-ASSOCIATED PROTEIN 1"/>
    <property type="match status" value="1"/>
</dbReference>
<dbReference type="InterPro" id="IPR010930">
    <property type="entry name" value="Flg_bb/hook_C_dom"/>
</dbReference>
<dbReference type="OrthoDB" id="9802553at2"/>
<evidence type="ECO:0000259" key="7">
    <source>
        <dbReference type="Pfam" id="PF06429"/>
    </source>
</evidence>
<dbReference type="Pfam" id="PF06429">
    <property type="entry name" value="Flg_bbr_C"/>
    <property type="match status" value="1"/>
</dbReference>
<proteinExistence type="inferred from homology"/>
<keyword evidence="10" id="KW-1185">Reference proteome</keyword>
<reference evidence="9 10" key="1">
    <citation type="submission" date="2016-09" db="EMBL/GenBank/DDBJ databases">
        <title>Genome sequence of Eubacterium angustum.</title>
        <authorList>
            <person name="Poehlein A."/>
            <person name="Daniel R."/>
        </authorList>
    </citation>
    <scope>NUCLEOTIDE SEQUENCE [LARGE SCALE GENOMIC DNA]</scope>
    <source>
        <strain evidence="9 10">DSM 1989</strain>
    </source>
</reference>
<dbReference type="AlphaFoldDB" id="A0A1S1V619"/>
<comment type="subcellular location">
    <subcellularLocation>
        <location evidence="1">Bacterial flagellum</location>
    </subcellularLocation>
    <subcellularLocation>
        <location evidence="2">Secreted</location>
    </subcellularLocation>
</comment>
<gene>
    <name evidence="9" type="primary">flgK_1</name>
    <name evidence="9" type="ORF">EUAN_17280</name>
</gene>
<dbReference type="GO" id="GO:0044780">
    <property type="term" value="P:bacterial-type flagellum assembly"/>
    <property type="evidence" value="ECO:0007669"/>
    <property type="project" value="InterPro"/>
</dbReference>
<accession>A0A1S1V619</accession>